<protein>
    <submittedName>
        <fullName evidence="4">GRF1-interacting factor 3</fullName>
    </submittedName>
</protein>
<dbReference type="RefSeq" id="XP_024927209.1">
    <property type="nucleotide sequence ID" value="XM_025071441.3"/>
</dbReference>
<reference evidence="4" key="1">
    <citation type="submission" date="2025-08" db="UniProtKB">
        <authorList>
            <consortium name="RefSeq"/>
        </authorList>
    </citation>
    <scope>IDENTIFICATION</scope>
    <source>
        <tissue evidence="4">Seedling</tissue>
    </source>
</reference>
<sequence>MQQSSQMLNGGAPSVPVPLTNITTEQIQKYLDENRQLILTILEYQNQGKFTESASYQARLQQNLTYLAKLADAQQLPSMPPQSAVVQQHPPQAAVPQQQSATFTTRFPIQLNDDQQQQQQLMQTQMGMKPGATSCMHHSMQFGGGNKQDGIGSGAVAGDFPGNFASGYSHGDAEPYG</sequence>
<evidence type="ECO:0000313" key="3">
    <source>
        <dbReference type="Proteomes" id="UP001652623"/>
    </source>
</evidence>
<evidence type="ECO:0000256" key="1">
    <source>
        <dbReference type="ARBA" id="ARBA00007945"/>
    </source>
</evidence>
<evidence type="ECO:0000313" key="4">
    <source>
        <dbReference type="RefSeq" id="XP_024927209.1"/>
    </source>
</evidence>
<dbReference type="Pfam" id="PF05030">
    <property type="entry name" value="SSXT"/>
    <property type="match status" value="1"/>
</dbReference>
<name>A0A6P6FYZ5_ZIZJJ</name>
<organism evidence="3 4">
    <name type="scientific">Ziziphus jujuba</name>
    <name type="common">Chinese jujube</name>
    <name type="synonym">Ziziphus sativa</name>
    <dbReference type="NCBI Taxonomy" id="326968"/>
    <lineage>
        <taxon>Eukaryota</taxon>
        <taxon>Viridiplantae</taxon>
        <taxon>Streptophyta</taxon>
        <taxon>Embryophyta</taxon>
        <taxon>Tracheophyta</taxon>
        <taxon>Spermatophyta</taxon>
        <taxon>Magnoliopsida</taxon>
        <taxon>eudicotyledons</taxon>
        <taxon>Gunneridae</taxon>
        <taxon>Pentapetalae</taxon>
        <taxon>rosids</taxon>
        <taxon>fabids</taxon>
        <taxon>Rosales</taxon>
        <taxon>Rhamnaceae</taxon>
        <taxon>Paliureae</taxon>
        <taxon>Ziziphus</taxon>
    </lineage>
</organism>
<feature type="domain" description="SS18 N-terminal" evidence="2">
    <location>
        <begin position="21"/>
        <end position="76"/>
    </location>
</feature>
<gene>
    <name evidence="4" type="primary">LOC107414966</name>
</gene>
<dbReference type="AlphaFoldDB" id="A0A6P6FYZ5"/>
<dbReference type="InParanoid" id="A0A6P6FYZ5"/>
<evidence type="ECO:0000259" key="2">
    <source>
        <dbReference type="Pfam" id="PF05030"/>
    </source>
</evidence>
<dbReference type="KEGG" id="zju:107414966"/>
<dbReference type="GeneID" id="107414966"/>
<comment type="similarity">
    <text evidence="1">Belongs to the SS18 family.</text>
</comment>
<dbReference type="Proteomes" id="UP001652623">
    <property type="component" value="Chromosome 8"/>
</dbReference>
<accession>A0A6P6FYZ5</accession>
<keyword evidence="3" id="KW-1185">Reference proteome</keyword>
<dbReference type="InterPro" id="IPR007726">
    <property type="entry name" value="SS18_N"/>
</dbReference>
<proteinExistence type="inferred from homology"/>